<name>A0A816IH68_BRANA</name>
<dbReference type="Proteomes" id="UP001295469">
    <property type="component" value="Chromosome C03"/>
</dbReference>
<sequence>MGFLILPKQRSNILMEQGLEKKDFQLRRYWQRKYDRTYVNLYHSLFHKKCPPHQR</sequence>
<proteinExistence type="predicted"/>
<dbReference type="EMBL" id="HG994367">
    <property type="protein sequence ID" value="CAF1706387.1"/>
    <property type="molecule type" value="Genomic_DNA"/>
</dbReference>
<evidence type="ECO:0000313" key="1">
    <source>
        <dbReference type="EMBL" id="CAF1706387.1"/>
    </source>
</evidence>
<protein>
    <submittedName>
        <fullName evidence="1">(rape) hypothetical protein</fullName>
    </submittedName>
</protein>
<accession>A0A816IH68</accession>
<organism evidence="1">
    <name type="scientific">Brassica napus</name>
    <name type="common">Rape</name>
    <dbReference type="NCBI Taxonomy" id="3708"/>
    <lineage>
        <taxon>Eukaryota</taxon>
        <taxon>Viridiplantae</taxon>
        <taxon>Streptophyta</taxon>
        <taxon>Embryophyta</taxon>
        <taxon>Tracheophyta</taxon>
        <taxon>Spermatophyta</taxon>
        <taxon>Magnoliopsida</taxon>
        <taxon>eudicotyledons</taxon>
        <taxon>Gunneridae</taxon>
        <taxon>Pentapetalae</taxon>
        <taxon>rosids</taxon>
        <taxon>malvids</taxon>
        <taxon>Brassicales</taxon>
        <taxon>Brassicaceae</taxon>
        <taxon>Brassiceae</taxon>
        <taxon>Brassica</taxon>
    </lineage>
</organism>
<gene>
    <name evidence="1" type="ORF">DARMORV10_C03P57420.1</name>
</gene>
<dbReference type="AlphaFoldDB" id="A0A816IH68"/>
<reference evidence="1" key="1">
    <citation type="submission" date="2021-01" db="EMBL/GenBank/DDBJ databases">
        <authorList>
            <consortium name="Genoscope - CEA"/>
            <person name="William W."/>
        </authorList>
    </citation>
    <scope>NUCLEOTIDE SEQUENCE</scope>
</reference>